<sequence>MYTMQVENMSCGHCVNAVTKAVQAVDAQAAVNVDLAQKTVKVESGAPLDAVAAAIVDAGYPVTARAAS</sequence>
<dbReference type="Proteomes" id="UP000620266">
    <property type="component" value="Unassembled WGS sequence"/>
</dbReference>
<evidence type="ECO:0000259" key="2">
    <source>
        <dbReference type="PROSITE" id="PS50846"/>
    </source>
</evidence>
<dbReference type="AlphaFoldDB" id="A0A8J2UQG4"/>
<gene>
    <name evidence="3" type="ORF">GCM10007205_21510</name>
</gene>
<dbReference type="InterPro" id="IPR006121">
    <property type="entry name" value="HMA_dom"/>
</dbReference>
<comment type="caution">
    <text evidence="3">The sequence shown here is derived from an EMBL/GenBank/DDBJ whole genome shotgun (WGS) entry which is preliminary data.</text>
</comment>
<accession>A0A8J2UQG4</accession>
<reference evidence="3" key="1">
    <citation type="journal article" date="2014" name="Int. J. Syst. Evol. Microbiol.">
        <title>Complete genome sequence of Corynebacterium casei LMG S-19264T (=DSM 44701T), isolated from a smear-ripened cheese.</title>
        <authorList>
            <consortium name="US DOE Joint Genome Institute (JGI-PGF)"/>
            <person name="Walter F."/>
            <person name="Albersmeier A."/>
            <person name="Kalinowski J."/>
            <person name="Ruckert C."/>
        </authorList>
    </citation>
    <scope>NUCLEOTIDE SEQUENCE</scope>
    <source>
        <strain evidence="3">CCM 7086</strain>
    </source>
</reference>
<evidence type="ECO:0000313" key="3">
    <source>
        <dbReference type="EMBL" id="GGC12070.1"/>
    </source>
</evidence>
<evidence type="ECO:0000313" key="4">
    <source>
        <dbReference type="Proteomes" id="UP000620266"/>
    </source>
</evidence>
<dbReference type="GO" id="GO:0046872">
    <property type="term" value="F:metal ion binding"/>
    <property type="evidence" value="ECO:0007669"/>
    <property type="project" value="UniProtKB-KW"/>
</dbReference>
<dbReference type="InterPro" id="IPR017969">
    <property type="entry name" value="Heavy-metal-associated_CS"/>
</dbReference>
<dbReference type="RefSeq" id="WP_188396264.1">
    <property type="nucleotide sequence ID" value="NZ_BMCG01000004.1"/>
</dbReference>
<dbReference type="CDD" id="cd00371">
    <property type="entry name" value="HMA"/>
    <property type="match status" value="1"/>
</dbReference>
<evidence type="ECO:0000256" key="1">
    <source>
        <dbReference type="ARBA" id="ARBA00022723"/>
    </source>
</evidence>
<dbReference type="PROSITE" id="PS50846">
    <property type="entry name" value="HMA_2"/>
    <property type="match status" value="1"/>
</dbReference>
<proteinExistence type="predicted"/>
<dbReference type="PROSITE" id="PS01047">
    <property type="entry name" value="HMA_1"/>
    <property type="match status" value="1"/>
</dbReference>
<keyword evidence="1" id="KW-0479">Metal-binding</keyword>
<dbReference type="EMBL" id="BMCG01000004">
    <property type="protein sequence ID" value="GGC12070.1"/>
    <property type="molecule type" value="Genomic_DNA"/>
</dbReference>
<name>A0A8J2UQG4_9BURK</name>
<feature type="domain" description="HMA" evidence="2">
    <location>
        <begin position="1"/>
        <end position="63"/>
    </location>
</feature>
<organism evidence="3 4">
    <name type="scientific">Oxalicibacterium flavum</name>
    <dbReference type="NCBI Taxonomy" id="179467"/>
    <lineage>
        <taxon>Bacteria</taxon>
        <taxon>Pseudomonadati</taxon>
        <taxon>Pseudomonadota</taxon>
        <taxon>Betaproteobacteria</taxon>
        <taxon>Burkholderiales</taxon>
        <taxon>Oxalobacteraceae</taxon>
        <taxon>Oxalicibacterium</taxon>
    </lineage>
</organism>
<reference evidence="3" key="2">
    <citation type="submission" date="2020-09" db="EMBL/GenBank/DDBJ databases">
        <authorList>
            <person name="Sun Q."/>
            <person name="Sedlacek I."/>
        </authorList>
    </citation>
    <scope>NUCLEOTIDE SEQUENCE</scope>
    <source>
        <strain evidence="3">CCM 7086</strain>
    </source>
</reference>
<dbReference type="Pfam" id="PF00403">
    <property type="entry name" value="HMA"/>
    <property type="match status" value="1"/>
</dbReference>
<dbReference type="SUPFAM" id="SSF55008">
    <property type="entry name" value="HMA, heavy metal-associated domain"/>
    <property type="match status" value="1"/>
</dbReference>
<dbReference type="InterPro" id="IPR036163">
    <property type="entry name" value="HMA_dom_sf"/>
</dbReference>
<keyword evidence="4" id="KW-1185">Reference proteome</keyword>
<dbReference type="Gene3D" id="3.30.70.100">
    <property type="match status" value="1"/>
</dbReference>
<protein>
    <submittedName>
        <fullName evidence="3">Heavy metal transport/detoxification protein</fullName>
    </submittedName>
</protein>